<dbReference type="Proteomes" id="UP000000763">
    <property type="component" value="Chromosome 7"/>
</dbReference>
<name>Q69RM1_ORYSJ</name>
<reference evidence="2" key="2">
    <citation type="journal article" date="2008" name="Nucleic Acids Res.">
        <title>The rice annotation project database (RAP-DB): 2008 update.</title>
        <authorList>
            <consortium name="The rice annotation project (RAP)"/>
        </authorList>
    </citation>
    <scope>GENOME REANNOTATION</scope>
    <source>
        <strain evidence="2">cv. Nipponbare</strain>
    </source>
</reference>
<protein>
    <submittedName>
        <fullName evidence="1">Uncharacterized protein</fullName>
    </submittedName>
</protein>
<dbReference type="EMBL" id="AP005180">
    <property type="protein sequence ID" value="BAD31074.1"/>
    <property type="molecule type" value="Genomic_DNA"/>
</dbReference>
<organism evidence="1 2">
    <name type="scientific">Oryza sativa subsp. japonica</name>
    <name type="common">Rice</name>
    <dbReference type="NCBI Taxonomy" id="39947"/>
    <lineage>
        <taxon>Eukaryota</taxon>
        <taxon>Viridiplantae</taxon>
        <taxon>Streptophyta</taxon>
        <taxon>Embryophyta</taxon>
        <taxon>Tracheophyta</taxon>
        <taxon>Spermatophyta</taxon>
        <taxon>Magnoliopsida</taxon>
        <taxon>Liliopsida</taxon>
        <taxon>Poales</taxon>
        <taxon>Poaceae</taxon>
        <taxon>BOP clade</taxon>
        <taxon>Oryzoideae</taxon>
        <taxon>Oryzeae</taxon>
        <taxon>Oryzinae</taxon>
        <taxon>Oryza</taxon>
        <taxon>Oryza sativa</taxon>
    </lineage>
</organism>
<reference evidence="2" key="1">
    <citation type="journal article" date="2005" name="Nature">
        <title>The map-based sequence of the rice genome.</title>
        <authorList>
            <consortium name="International rice genome sequencing project (IRGSP)"/>
            <person name="Matsumoto T."/>
            <person name="Wu J."/>
            <person name="Kanamori H."/>
            <person name="Katayose Y."/>
            <person name="Fujisawa M."/>
            <person name="Namiki N."/>
            <person name="Mizuno H."/>
            <person name="Yamamoto K."/>
            <person name="Antonio B.A."/>
            <person name="Baba T."/>
            <person name="Sakata K."/>
            <person name="Nagamura Y."/>
            <person name="Aoki H."/>
            <person name="Arikawa K."/>
            <person name="Arita K."/>
            <person name="Bito T."/>
            <person name="Chiden Y."/>
            <person name="Fujitsuka N."/>
            <person name="Fukunaka R."/>
            <person name="Hamada M."/>
            <person name="Harada C."/>
            <person name="Hayashi A."/>
            <person name="Hijishita S."/>
            <person name="Honda M."/>
            <person name="Hosokawa S."/>
            <person name="Ichikawa Y."/>
            <person name="Idonuma A."/>
            <person name="Iijima M."/>
            <person name="Ikeda M."/>
            <person name="Ikeno M."/>
            <person name="Ito K."/>
            <person name="Ito S."/>
            <person name="Ito T."/>
            <person name="Ito Y."/>
            <person name="Ito Y."/>
            <person name="Iwabuchi A."/>
            <person name="Kamiya K."/>
            <person name="Karasawa W."/>
            <person name="Kurita K."/>
            <person name="Katagiri S."/>
            <person name="Kikuta A."/>
            <person name="Kobayashi H."/>
            <person name="Kobayashi N."/>
            <person name="Machita K."/>
            <person name="Maehara T."/>
            <person name="Masukawa M."/>
            <person name="Mizubayashi T."/>
            <person name="Mukai Y."/>
            <person name="Nagasaki H."/>
            <person name="Nagata Y."/>
            <person name="Naito S."/>
            <person name="Nakashima M."/>
            <person name="Nakama Y."/>
            <person name="Nakamichi Y."/>
            <person name="Nakamura M."/>
            <person name="Meguro A."/>
            <person name="Negishi M."/>
            <person name="Ohta I."/>
            <person name="Ohta T."/>
            <person name="Okamoto M."/>
            <person name="Ono N."/>
            <person name="Saji S."/>
            <person name="Sakaguchi M."/>
            <person name="Sakai K."/>
            <person name="Shibata M."/>
            <person name="Shimokawa T."/>
            <person name="Song J."/>
            <person name="Takazaki Y."/>
            <person name="Terasawa K."/>
            <person name="Tsugane M."/>
            <person name="Tsuji K."/>
            <person name="Ueda S."/>
            <person name="Waki K."/>
            <person name="Yamagata H."/>
            <person name="Yamamoto M."/>
            <person name="Yamamoto S."/>
            <person name="Yamane H."/>
            <person name="Yoshiki S."/>
            <person name="Yoshihara R."/>
            <person name="Yukawa K."/>
            <person name="Zhong H."/>
            <person name="Yano M."/>
            <person name="Yuan Q."/>
            <person name="Ouyang S."/>
            <person name="Liu J."/>
            <person name="Jones K.M."/>
            <person name="Gansberger K."/>
            <person name="Moffat K."/>
            <person name="Hill J."/>
            <person name="Bera J."/>
            <person name="Fadrosh D."/>
            <person name="Jin S."/>
            <person name="Johri S."/>
            <person name="Kim M."/>
            <person name="Overton L."/>
            <person name="Reardon M."/>
            <person name="Tsitrin T."/>
            <person name="Vuong H."/>
            <person name="Weaver B."/>
            <person name="Ciecko A."/>
            <person name="Tallon L."/>
            <person name="Jackson J."/>
            <person name="Pai G."/>
            <person name="Aken S.V."/>
            <person name="Utterback T."/>
            <person name="Reidmuller S."/>
            <person name="Feldblyum T."/>
            <person name="Hsiao J."/>
            <person name="Zismann V."/>
            <person name="Iobst S."/>
            <person name="de Vazeille A.R."/>
            <person name="Buell C.R."/>
            <person name="Ying K."/>
            <person name="Li Y."/>
            <person name="Lu T."/>
            <person name="Huang Y."/>
            <person name="Zhao Q."/>
            <person name="Feng Q."/>
            <person name="Zhang L."/>
            <person name="Zhu J."/>
            <person name="Weng Q."/>
            <person name="Mu J."/>
            <person name="Lu Y."/>
            <person name="Fan D."/>
            <person name="Liu Y."/>
            <person name="Guan J."/>
            <person name="Zhang Y."/>
            <person name="Yu S."/>
            <person name="Liu X."/>
            <person name="Zhang Y."/>
            <person name="Hong G."/>
            <person name="Han B."/>
            <person name="Choisne N."/>
            <person name="Demange N."/>
            <person name="Orjeda G."/>
            <person name="Samain S."/>
            <person name="Cattolico L."/>
            <person name="Pelletier E."/>
            <person name="Couloux A."/>
            <person name="Segurens B."/>
            <person name="Wincker P."/>
            <person name="D'Hont A."/>
            <person name="Scarpelli C."/>
            <person name="Weissenbach J."/>
            <person name="Salanoubat M."/>
            <person name="Quetier F."/>
            <person name="Yu Y."/>
            <person name="Kim H.R."/>
            <person name="Rambo T."/>
            <person name="Currie J."/>
            <person name="Collura K."/>
            <person name="Luo M."/>
            <person name="Yang T."/>
            <person name="Ammiraju J.S.S."/>
            <person name="Engler F."/>
            <person name="Soderlund C."/>
            <person name="Wing R.A."/>
            <person name="Palmer L.E."/>
            <person name="de la Bastide M."/>
            <person name="Spiegel L."/>
            <person name="Nascimento L."/>
            <person name="Zutavern T."/>
            <person name="O'Shaughnessy A."/>
            <person name="Dike S."/>
            <person name="Dedhia N."/>
            <person name="Preston R."/>
            <person name="Balija V."/>
            <person name="McCombie W.R."/>
            <person name="Chow T."/>
            <person name="Chen H."/>
            <person name="Chung M."/>
            <person name="Chen C."/>
            <person name="Shaw J."/>
            <person name="Wu H."/>
            <person name="Hsiao K."/>
            <person name="Chao Y."/>
            <person name="Chu M."/>
            <person name="Cheng C."/>
            <person name="Hour A."/>
            <person name="Lee P."/>
            <person name="Lin S."/>
            <person name="Lin Y."/>
            <person name="Liou J."/>
            <person name="Liu S."/>
            <person name="Hsing Y."/>
            <person name="Raghuvanshi S."/>
            <person name="Mohanty A."/>
            <person name="Bharti A.K."/>
            <person name="Gaur A."/>
            <person name="Gupta V."/>
            <person name="Kumar D."/>
            <person name="Ravi V."/>
            <person name="Vij S."/>
            <person name="Kapur A."/>
            <person name="Khurana P."/>
            <person name="Khurana P."/>
            <person name="Khurana J.P."/>
            <person name="Tyagi A.K."/>
            <person name="Gaikwad K."/>
            <person name="Singh A."/>
            <person name="Dalal V."/>
            <person name="Srivastava S."/>
            <person name="Dixit A."/>
            <person name="Pal A.K."/>
            <person name="Ghazi I.A."/>
            <person name="Yadav M."/>
            <person name="Pandit A."/>
            <person name="Bhargava A."/>
            <person name="Sureshbabu K."/>
            <person name="Batra K."/>
            <person name="Sharma T.R."/>
            <person name="Mohapatra T."/>
            <person name="Singh N.K."/>
            <person name="Messing J."/>
            <person name="Nelson A.B."/>
            <person name="Fuks G."/>
            <person name="Kavchok S."/>
            <person name="Keizer G."/>
            <person name="Linton E."/>
            <person name="Llaca V."/>
            <person name="Song R."/>
            <person name="Tanyolac B."/>
            <person name="Young S."/>
            <person name="Ho-Il K."/>
            <person name="Hahn J.H."/>
            <person name="Sangsakoo G."/>
            <person name="Vanavichit A."/>
            <person name="de Mattos Luiz.A.T."/>
            <person name="Zimmer P.D."/>
            <person name="Malone G."/>
            <person name="Dellagostin O."/>
            <person name="de Oliveira A.C."/>
            <person name="Bevan M."/>
            <person name="Bancroft I."/>
            <person name="Minx P."/>
            <person name="Cordum H."/>
            <person name="Wilson R."/>
            <person name="Cheng Z."/>
            <person name="Jin W."/>
            <person name="Jiang J."/>
            <person name="Leong S.A."/>
            <person name="Iwama H."/>
            <person name="Gojobori T."/>
            <person name="Itoh T."/>
            <person name="Niimura Y."/>
            <person name="Fujii Y."/>
            <person name="Habara T."/>
            <person name="Sakai H."/>
            <person name="Sato Y."/>
            <person name="Wilson G."/>
            <person name="Kumar K."/>
            <person name="McCouch S."/>
            <person name="Juretic N."/>
            <person name="Hoen D."/>
            <person name="Wright S."/>
            <person name="Bruskiewich R."/>
            <person name="Bureau T."/>
            <person name="Miyao A."/>
            <person name="Hirochika H."/>
            <person name="Nishikawa T."/>
            <person name="Kadowaki K."/>
            <person name="Sugiura M."/>
            <person name="Burr B."/>
            <person name="Sasaki T."/>
        </authorList>
    </citation>
    <scope>NUCLEOTIDE SEQUENCE [LARGE SCALE GENOMIC DNA]</scope>
    <source>
        <strain evidence="2">cv. Nipponbare</strain>
    </source>
</reference>
<accession>Q69RM1</accession>
<evidence type="ECO:0000313" key="1">
    <source>
        <dbReference type="EMBL" id="BAD31074.1"/>
    </source>
</evidence>
<proteinExistence type="predicted"/>
<gene>
    <name evidence="1" type="primary">P0003B09.6</name>
</gene>
<dbReference type="AlphaFoldDB" id="Q69RM1"/>
<sequence>MDGIHVTCENCLLMTTKTMRNYRSQRFGSWTYGLVLGPSRSLGISSFVVVVV</sequence>
<evidence type="ECO:0000313" key="2">
    <source>
        <dbReference type="Proteomes" id="UP000000763"/>
    </source>
</evidence>